<evidence type="ECO:0000259" key="14">
    <source>
        <dbReference type="Pfam" id="PF08263"/>
    </source>
</evidence>
<evidence type="ECO:0000256" key="10">
    <source>
        <dbReference type="ARBA" id="ARBA00023180"/>
    </source>
</evidence>
<keyword evidence="6 13" id="KW-0732">Signal</keyword>
<keyword evidence="4" id="KW-0433">Leucine-rich repeat</keyword>
<comment type="caution">
    <text evidence="16">The sequence shown here is derived from an EMBL/GenBank/DDBJ whole genome shotgun (WGS) entry which is preliminary data.</text>
</comment>
<dbReference type="InterPro" id="IPR013210">
    <property type="entry name" value="LRR_N_plant-typ"/>
</dbReference>
<evidence type="ECO:0000256" key="7">
    <source>
        <dbReference type="ARBA" id="ARBA00022737"/>
    </source>
</evidence>
<dbReference type="Pfam" id="PF23598">
    <property type="entry name" value="LRR_14"/>
    <property type="match status" value="1"/>
</dbReference>
<dbReference type="Pfam" id="PF00560">
    <property type="entry name" value="LRR_1"/>
    <property type="match status" value="6"/>
</dbReference>
<gene>
    <name evidence="16" type="ORF">Cgig2_019283</name>
</gene>
<reference evidence="16" key="1">
    <citation type="submission" date="2022-04" db="EMBL/GenBank/DDBJ databases">
        <title>Carnegiea gigantea Genome sequencing and assembly v2.</title>
        <authorList>
            <person name="Copetti D."/>
            <person name="Sanderson M.J."/>
            <person name="Burquez A."/>
            <person name="Wojciechowski M.F."/>
        </authorList>
    </citation>
    <scope>NUCLEOTIDE SEQUENCE</scope>
    <source>
        <strain evidence="16">SGP5-SGP5p</strain>
        <tissue evidence="16">Aerial part</tissue>
    </source>
</reference>
<name>A0A9Q1KML4_9CARY</name>
<dbReference type="GO" id="GO:0005886">
    <property type="term" value="C:plasma membrane"/>
    <property type="evidence" value="ECO:0007669"/>
    <property type="project" value="UniProtKB-SubCell"/>
</dbReference>
<evidence type="ECO:0000256" key="1">
    <source>
        <dbReference type="ARBA" id="ARBA00004251"/>
    </source>
</evidence>
<dbReference type="InterPro" id="IPR001611">
    <property type="entry name" value="Leu-rich_rpt"/>
</dbReference>
<keyword evidence="8 12" id="KW-1133">Transmembrane helix</keyword>
<evidence type="ECO:0000256" key="8">
    <source>
        <dbReference type="ARBA" id="ARBA00022989"/>
    </source>
</evidence>
<feature type="domain" description="Disease resistance R13L4/SHOC-2-like LRR" evidence="15">
    <location>
        <begin position="373"/>
        <end position="481"/>
    </location>
</feature>
<evidence type="ECO:0000256" key="2">
    <source>
        <dbReference type="ARBA" id="ARBA00009592"/>
    </source>
</evidence>
<dbReference type="SMART" id="SM00369">
    <property type="entry name" value="LRR_TYP"/>
    <property type="match status" value="14"/>
</dbReference>
<evidence type="ECO:0000256" key="12">
    <source>
        <dbReference type="SAM" id="Phobius"/>
    </source>
</evidence>
<dbReference type="FunFam" id="3.80.10.10:FF:000213">
    <property type="entry name" value="Tyrosine-sulfated glycopeptide receptor 1"/>
    <property type="match status" value="1"/>
</dbReference>
<feature type="domain" description="Leucine-rich repeat-containing N-terminal plant-type" evidence="14">
    <location>
        <begin position="39"/>
        <end position="74"/>
    </location>
</feature>
<dbReference type="FunFam" id="3.80.10.10:FF:000095">
    <property type="entry name" value="LRR receptor-like serine/threonine-protein kinase GSO1"/>
    <property type="match status" value="1"/>
</dbReference>
<evidence type="ECO:0000256" key="5">
    <source>
        <dbReference type="ARBA" id="ARBA00022692"/>
    </source>
</evidence>
<evidence type="ECO:0000256" key="4">
    <source>
        <dbReference type="ARBA" id="ARBA00022614"/>
    </source>
</evidence>
<accession>A0A9Q1KML4</accession>
<protein>
    <recommendedName>
        <fullName evidence="18">Leucine-rich repeat-containing N-terminal plant-type domain-containing protein</fullName>
    </recommendedName>
</protein>
<evidence type="ECO:0000256" key="11">
    <source>
        <dbReference type="SAM" id="MobiDB-lite"/>
    </source>
</evidence>
<proteinExistence type="inferred from homology"/>
<evidence type="ECO:0000256" key="9">
    <source>
        <dbReference type="ARBA" id="ARBA00023136"/>
    </source>
</evidence>
<dbReference type="InterPro" id="IPR003591">
    <property type="entry name" value="Leu-rich_rpt_typical-subtyp"/>
</dbReference>
<keyword evidence="10" id="KW-0325">Glycoprotein</keyword>
<feature type="transmembrane region" description="Helical" evidence="12">
    <location>
        <begin position="940"/>
        <end position="963"/>
    </location>
</feature>
<evidence type="ECO:0000256" key="13">
    <source>
        <dbReference type="SAM" id="SignalP"/>
    </source>
</evidence>
<dbReference type="PANTHER" id="PTHR48063:SF112">
    <property type="entry name" value="RECEPTOR LIKE PROTEIN 30-LIKE"/>
    <property type="match status" value="1"/>
</dbReference>
<keyword evidence="17" id="KW-1185">Reference proteome</keyword>
<evidence type="ECO:0000259" key="15">
    <source>
        <dbReference type="Pfam" id="PF23598"/>
    </source>
</evidence>
<evidence type="ECO:0008006" key="18">
    <source>
        <dbReference type="Google" id="ProtNLM"/>
    </source>
</evidence>
<comment type="subcellular location">
    <subcellularLocation>
        <location evidence="1">Cell membrane</location>
        <topology evidence="1">Single-pass type I membrane protein</topology>
    </subcellularLocation>
</comment>
<evidence type="ECO:0000313" key="17">
    <source>
        <dbReference type="Proteomes" id="UP001153076"/>
    </source>
</evidence>
<dbReference type="PRINTS" id="PR00019">
    <property type="entry name" value="LEURICHRPT"/>
</dbReference>
<keyword evidence="3" id="KW-1003">Cell membrane</keyword>
<keyword evidence="5 12" id="KW-0812">Transmembrane</keyword>
<evidence type="ECO:0000256" key="3">
    <source>
        <dbReference type="ARBA" id="ARBA00022475"/>
    </source>
</evidence>
<dbReference type="SUPFAM" id="SSF52058">
    <property type="entry name" value="L domain-like"/>
    <property type="match status" value="3"/>
</dbReference>
<keyword evidence="7" id="KW-0677">Repeat</keyword>
<dbReference type="PANTHER" id="PTHR48063">
    <property type="entry name" value="LRR RECEPTOR-LIKE KINASE"/>
    <property type="match status" value="1"/>
</dbReference>
<comment type="similarity">
    <text evidence="2">Belongs to the RLP family.</text>
</comment>
<dbReference type="Pfam" id="PF13855">
    <property type="entry name" value="LRR_8"/>
    <property type="match status" value="2"/>
</dbReference>
<dbReference type="InterPro" id="IPR055414">
    <property type="entry name" value="LRR_R13L4/SHOC2-like"/>
</dbReference>
<feature type="chain" id="PRO_5040502087" description="Leucine-rich repeat-containing N-terminal plant-type domain-containing protein" evidence="13">
    <location>
        <begin position="24"/>
        <end position="1293"/>
    </location>
</feature>
<dbReference type="Gene3D" id="3.80.10.10">
    <property type="entry name" value="Ribonuclease Inhibitor"/>
    <property type="match status" value="5"/>
</dbReference>
<evidence type="ECO:0000313" key="16">
    <source>
        <dbReference type="EMBL" id="KAJ8446390.1"/>
    </source>
</evidence>
<feature type="compositionally biased region" description="Basic and acidic residues" evidence="11">
    <location>
        <begin position="912"/>
        <end position="926"/>
    </location>
</feature>
<dbReference type="SUPFAM" id="SSF52047">
    <property type="entry name" value="RNI-like"/>
    <property type="match status" value="1"/>
</dbReference>
<feature type="signal peptide" evidence="13">
    <location>
        <begin position="1"/>
        <end position="23"/>
    </location>
</feature>
<dbReference type="Pfam" id="PF08263">
    <property type="entry name" value="LRRNT_2"/>
    <property type="match status" value="1"/>
</dbReference>
<dbReference type="OrthoDB" id="1060944at2759"/>
<dbReference type="FunFam" id="3.80.10.10:FF:000383">
    <property type="entry name" value="Leucine-rich repeat receptor protein kinase EMS1"/>
    <property type="match status" value="1"/>
</dbReference>
<dbReference type="InterPro" id="IPR046956">
    <property type="entry name" value="RLP23-like"/>
</dbReference>
<dbReference type="InterPro" id="IPR032675">
    <property type="entry name" value="LRR_dom_sf"/>
</dbReference>
<feature type="region of interest" description="Disordered" evidence="11">
    <location>
        <begin position="908"/>
        <end position="934"/>
    </location>
</feature>
<organism evidence="16 17">
    <name type="scientific">Carnegiea gigantea</name>
    <dbReference type="NCBI Taxonomy" id="171969"/>
    <lineage>
        <taxon>Eukaryota</taxon>
        <taxon>Viridiplantae</taxon>
        <taxon>Streptophyta</taxon>
        <taxon>Embryophyta</taxon>
        <taxon>Tracheophyta</taxon>
        <taxon>Spermatophyta</taxon>
        <taxon>Magnoliopsida</taxon>
        <taxon>eudicotyledons</taxon>
        <taxon>Gunneridae</taxon>
        <taxon>Pentapetalae</taxon>
        <taxon>Caryophyllales</taxon>
        <taxon>Cactineae</taxon>
        <taxon>Cactaceae</taxon>
        <taxon>Cactoideae</taxon>
        <taxon>Echinocereeae</taxon>
        <taxon>Carnegiea</taxon>
    </lineage>
</organism>
<dbReference type="Proteomes" id="UP001153076">
    <property type="component" value="Unassembled WGS sequence"/>
</dbReference>
<sequence length="1293" mass="142844">MGTSCSITIALFLLFLHLGLERGWHVSGSGLASGCLTVEREALLKFKSSLEDPANRLSSWKGEHCCDWDGVRCDNITGQVHHLDLRNVHYVPHSIGYNEDIELRGTILDPSLVELTHLRYLDLSGNNFQLSPIPQFIGSFKHLRYLNLSGASFGQAVPPEIGNLTRLLALDLTCSNIESSDAVIANDLSWISGLSHLQSVNMGGVNLTVAESSLQALSKLPSLLDLRLVASSLSNPLYLSRAFCNSTSVSTIQHLDLSHNLIQGTLPDCLANMTSLTFLDLSDNQFNGSIPHWFKNMRALESISLGSNSFSHIDGGAILGNLCKLKVLDLSQNGILEGEIAGPHENSSKCLTYDLEHLNLMANRFTGTLPHWLGEFESLRYLNLKGNSFHGQIPPSVGELKSLRYVSLRNNKFDGQIPPSLGSLSLLEVLDLSHNGFTGHVPESLGQCMSLKHLLLSSNFLEGVVSNYHLANLSSLDTLDLSFNPLNFSFSSNWIPPFQLRSFRMGSCRVQAQLPHWIETQHNLQVLDLSNNQIYGMMLNWSRNIQLDSLDLSNNSLVGPITHFPSQISSIDLSHNSLYWPLPQDFSIIDSEVSTSLCNLRNLQFLNLQNNSITGKIPSDCWGNSPLFFINLASNKFSGHIPMSLGQQSNLRFLSLNNNLFEGKIPPTLSNCKMLEVLDLGENKLWGEVPSLEVFLVGKLQILRLRANQFTGVIPQQLCSQVMLQILDLAENNLTGRIPRCFGDFFSMAGRGLSVPARMTPTVGSAMAFAPFPKDENTKEVLKGEERLYTTTLEYVYNLDLSCNNLVGSIPEELSNLSKLIGLNLSHNHLTGRIPEGIGAMSSLESLDLSNNNIQGAIPASVSALRFLSHLNLSHNNLHGQIPTGPQLQTLNDPSIYANNTGLCGDPLPNKCTRDHSSHKPDRGEQGQEEEEDDDHREKVLFYLVVMLGFGTGFWGVIGILVLQKQWRFALFQRVEDAMDYLYVQVVVRINKLRRYTEAHRHISPKSQPNCLSLPRVDQGITHFAAHAYGYDEIESAHGAFRFGLVKAQLAPSFCKRYPRPTPVFFCMRMSSLRFLHLSINQFNGSISLAWFRSMRMLESVYFSENGFDYAHGGQSWLEIIILTVYVEILSLQTNQLGGVIPSEFCSIAPLCILGLTENNLTSSTPRCLAMSSTVSFCCSGPVPVSDPQYTSEVRGTKSRRATIRNNQWILVGLNLSYNHLAERIPRNIGTIPASITALSFLSYLNLSCNKLHGEVPNGGQLQTLSTELSICAGNVGSGIGFSGVVGTLLLKS</sequence>
<evidence type="ECO:0000256" key="6">
    <source>
        <dbReference type="ARBA" id="ARBA00022729"/>
    </source>
</evidence>
<dbReference type="EMBL" id="JAKOGI010000056">
    <property type="protein sequence ID" value="KAJ8446390.1"/>
    <property type="molecule type" value="Genomic_DNA"/>
</dbReference>
<keyword evidence="9 12" id="KW-0472">Membrane</keyword>